<evidence type="ECO:0000256" key="7">
    <source>
        <dbReference type="RuleBase" id="RU363034"/>
    </source>
</evidence>
<keyword evidence="11" id="KW-1185">Reference proteome</keyword>
<dbReference type="PANTHER" id="PTHR24276:SF96">
    <property type="entry name" value="PEPTIDASE S1 DOMAIN-CONTAINING PROTEIN"/>
    <property type="match status" value="1"/>
</dbReference>
<dbReference type="PROSITE" id="PS00135">
    <property type="entry name" value="TRYPSIN_SER"/>
    <property type="match status" value="1"/>
</dbReference>
<dbReference type="InterPro" id="IPR033116">
    <property type="entry name" value="TRYPSIN_SER"/>
</dbReference>
<dbReference type="Proteomes" id="UP000075880">
    <property type="component" value="Unassembled WGS sequence"/>
</dbReference>
<evidence type="ECO:0000256" key="6">
    <source>
        <dbReference type="ARBA" id="ARBA00024195"/>
    </source>
</evidence>
<evidence type="ECO:0000256" key="5">
    <source>
        <dbReference type="ARBA" id="ARBA00023157"/>
    </source>
</evidence>
<feature type="signal peptide" evidence="8">
    <location>
        <begin position="1"/>
        <end position="19"/>
    </location>
</feature>
<evidence type="ECO:0000256" key="2">
    <source>
        <dbReference type="ARBA" id="ARBA00022757"/>
    </source>
</evidence>
<dbReference type="InterPro" id="IPR050430">
    <property type="entry name" value="Peptidase_S1"/>
</dbReference>
<evidence type="ECO:0000259" key="9">
    <source>
        <dbReference type="PROSITE" id="PS50240"/>
    </source>
</evidence>
<evidence type="ECO:0000256" key="1">
    <source>
        <dbReference type="ARBA" id="ARBA00022670"/>
    </source>
</evidence>
<accession>A0AAG5DTU4</accession>
<dbReference type="PROSITE" id="PS00134">
    <property type="entry name" value="TRYPSIN_HIS"/>
    <property type="match status" value="1"/>
</dbReference>
<evidence type="ECO:0000313" key="10">
    <source>
        <dbReference type="EnsemblMetazoa" id="ENSAATROPP014194"/>
    </source>
</evidence>
<dbReference type="Pfam" id="PF00089">
    <property type="entry name" value="Trypsin"/>
    <property type="match status" value="1"/>
</dbReference>
<reference evidence="10" key="1">
    <citation type="submission" date="2024-04" db="UniProtKB">
        <authorList>
            <consortium name="EnsemblMetazoa"/>
        </authorList>
    </citation>
    <scope>IDENTIFICATION</scope>
    <source>
        <strain evidence="10">EBRO</strain>
    </source>
</reference>
<keyword evidence="3 7" id="KW-0378">Hydrolase</keyword>
<dbReference type="Gene3D" id="2.40.10.10">
    <property type="entry name" value="Trypsin-like serine proteases"/>
    <property type="match status" value="1"/>
</dbReference>
<dbReference type="PRINTS" id="PR00722">
    <property type="entry name" value="CHYMOTRYPSIN"/>
</dbReference>
<dbReference type="FunFam" id="2.40.10.10:FF:000034">
    <property type="entry name" value="Eupolytin"/>
    <property type="match status" value="1"/>
</dbReference>
<evidence type="ECO:0000256" key="3">
    <source>
        <dbReference type="ARBA" id="ARBA00022801"/>
    </source>
</evidence>
<dbReference type="GO" id="GO:0004252">
    <property type="term" value="F:serine-type endopeptidase activity"/>
    <property type="evidence" value="ECO:0007669"/>
    <property type="project" value="InterPro"/>
</dbReference>
<dbReference type="InterPro" id="IPR001314">
    <property type="entry name" value="Peptidase_S1A"/>
</dbReference>
<keyword evidence="4 7" id="KW-0720">Serine protease</keyword>
<dbReference type="SUPFAM" id="SSF50494">
    <property type="entry name" value="Trypsin-like serine proteases"/>
    <property type="match status" value="1"/>
</dbReference>
<sequence>MQQTIGILFFVVLCASVHGQNQTKPNASGRIVNGQTVTVENFSFMVSLCVKGFHICGGSIITVKHVVSAAHCLSNRPPIALVTLRAGSIRQPSGYLFAVSSYVIHPNYNPQTFDYDAAVITISASFAGYPNIAVIALQETEIAPTWCYVMGWGYAYPDKRALLADLQYTWLQSTTTESCSKFHGAGRITQQMICAAYKTRDICTGDSGGPLVCNEQLTGIASFTMSDCLGLYPAVFGKIASISIRSFIRQYAGI</sequence>
<protein>
    <recommendedName>
        <fullName evidence="9">Peptidase S1 domain-containing protein</fullName>
    </recommendedName>
</protein>
<dbReference type="InterPro" id="IPR001254">
    <property type="entry name" value="Trypsin_dom"/>
</dbReference>
<keyword evidence="2" id="KW-0222">Digestion</keyword>
<dbReference type="SMART" id="SM00020">
    <property type="entry name" value="Tryp_SPc"/>
    <property type="match status" value="1"/>
</dbReference>
<evidence type="ECO:0000256" key="4">
    <source>
        <dbReference type="ARBA" id="ARBA00022825"/>
    </source>
</evidence>
<feature type="domain" description="Peptidase S1" evidence="9">
    <location>
        <begin position="31"/>
        <end position="253"/>
    </location>
</feature>
<dbReference type="InterPro" id="IPR009003">
    <property type="entry name" value="Peptidase_S1_PA"/>
</dbReference>
<feature type="chain" id="PRO_5042531976" description="Peptidase S1 domain-containing protein" evidence="8">
    <location>
        <begin position="20"/>
        <end position="254"/>
    </location>
</feature>
<dbReference type="CDD" id="cd00190">
    <property type="entry name" value="Tryp_SPc"/>
    <property type="match status" value="1"/>
</dbReference>
<dbReference type="PANTHER" id="PTHR24276">
    <property type="entry name" value="POLYSERASE-RELATED"/>
    <property type="match status" value="1"/>
</dbReference>
<dbReference type="PROSITE" id="PS50240">
    <property type="entry name" value="TRYPSIN_DOM"/>
    <property type="match status" value="1"/>
</dbReference>
<dbReference type="InterPro" id="IPR043504">
    <property type="entry name" value="Peptidase_S1_PA_chymotrypsin"/>
</dbReference>
<organism evidence="10 11">
    <name type="scientific">Anopheles atroparvus</name>
    <name type="common">European mosquito</name>
    <dbReference type="NCBI Taxonomy" id="41427"/>
    <lineage>
        <taxon>Eukaryota</taxon>
        <taxon>Metazoa</taxon>
        <taxon>Ecdysozoa</taxon>
        <taxon>Arthropoda</taxon>
        <taxon>Hexapoda</taxon>
        <taxon>Insecta</taxon>
        <taxon>Pterygota</taxon>
        <taxon>Neoptera</taxon>
        <taxon>Endopterygota</taxon>
        <taxon>Diptera</taxon>
        <taxon>Nematocera</taxon>
        <taxon>Culicoidea</taxon>
        <taxon>Culicidae</taxon>
        <taxon>Anophelinae</taxon>
        <taxon>Anopheles</taxon>
    </lineage>
</organism>
<dbReference type="GO" id="GO:0006508">
    <property type="term" value="P:proteolysis"/>
    <property type="evidence" value="ECO:0007669"/>
    <property type="project" value="UniProtKB-KW"/>
</dbReference>
<name>A0AAG5DTU4_ANOAO</name>
<dbReference type="InterPro" id="IPR018114">
    <property type="entry name" value="TRYPSIN_HIS"/>
</dbReference>
<evidence type="ECO:0000313" key="11">
    <source>
        <dbReference type="Proteomes" id="UP000075880"/>
    </source>
</evidence>
<evidence type="ECO:0000256" key="8">
    <source>
        <dbReference type="SAM" id="SignalP"/>
    </source>
</evidence>
<keyword evidence="8" id="KW-0732">Signal</keyword>
<dbReference type="EnsemblMetazoa" id="ENSAATROPT016162">
    <property type="protein sequence ID" value="ENSAATROPP014194"/>
    <property type="gene ID" value="ENSAATROPG013234"/>
</dbReference>
<dbReference type="GO" id="GO:0007586">
    <property type="term" value="P:digestion"/>
    <property type="evidence" value="ECO:0007669"/>
    <property type="project" value="UniProtKB-KW"/>
</dbReference>
<keyword evidence="5" id="KW-1015">Disulfide bond</keyword>
<dbReference type="AlphaFoldDB" id="A0AAG5DTU4"/>
<keyword evidence="1 7" id="KW-0645">Protease</keyword>
<comment type="similarity">
    <text evidence="6">Belongs to the peptidase S1 family. CLIP subfamily.</text>
</comment>
<proteinExistence type="inferred from homology"/>